<dbReference type="InterPro" id="IPR010730">
    <property type="entry name" value="HET"/>
</dbReference>
<sequence>MRLLHTQDLTLKEFVGRWPDYAILSHTWEDDEVLFADIANLEHARSKAGFRKIQEACRAAADDGLKWIWIDTCCIDKSSSAELSEALNSMFHWYEGSDICYAYISDMLPGDDLSDGLKRSRWVTRGWTLQELIAPKKIRFFDRDWYRRSGDGGICDFTGIDPDVLYGRRPLSSVPISRRMSWAASRMTTRIEDRANIISNLQPMPPAFEPIYSVAEPGLLRTQGVRKGAFIFQFVGRFSTFFSFDGIEAQPRTHYDRANRLFFTLERPRFVGQLRLPRSSIYPDLEPTSIICGLSDDLQPWCWIGTDAQARLWPAGLMSWIIPTVAMRNNGSATRSCATLRAHNPSAGWLDIEVRVSIEPSTFPDIDGGLEVQVHVVHVDVSVPGDTTGTQIVG</sequence>
<name>A0ABR1UTD2_9PEZI</name>
<dbReference type="PANTHER" id="PTHR10622">
    <property type="entry name" value="HET DOMAIN-CONTAINING PROTEIN"/>
    <property type="match status" value="1"/>
</dbReference>
<feature type="domain" description="Heterokaryon incompatibility" evidence="1">
    <location>
        <begin position="21"/>
        <end position="106"/>
    </location>
</feature>
<dbReference type="GeneID" id="92051646"/>
<dbReference type="Proteomes" id="UP001433268">
    <property type="component" value="Unassembled WGS sequence"/>
</dbReference>
<comment type="caution">
    <text evidence="2">The sequence shown here is derived from an EMBL/GenBank/DDBJ whole genome shotgun (WGS) entry which is preliminary data.</text>
</comment>
<dbReference type="PANTHER" id="PTHR10622:SF12">
    <property type="entry name" value="HET DOMAIN-CONTAINING PROTEIN"/>
    <property type="match status" value="1"/>
</dbReference>
<dbReference type="EMBL" id="JAQQWN010000010">
    <property type="protein sequence ID" value="KAK8062175.1"/>
    <property type="molecule type" value="Genomic_DNA"/>
</dbReference>
<evidence type="ECO:0000259" key="1">
    <source>
        <dbReference type="Pfam" id="PF06985"/>
    </source>
</evidence>
<organism evidence="2 3">
    <name type="scientific">Apiospora hydei</name>
    <dbReference type="NCBI Taxonomy" id="1337664"/>
    <lineage>
        <taxon>Eukaryota</taxon>
        <taxon>Fungi</taxon>
        <taxon>Dikarya</taxon>
        <taxon>Ascomycota</taxon>
        <taxon>Pezizomycotina</taxon>
        <taxon>Sordariomycetes</taxon>
        <taxon>Xylariomycetidae</taxon>
        <taxon>Amphisphaeriales</taxon>
        <taxon>Apiosporaceae</taxon>
        <taxon>Apiospora</taxon>
    </lineage>
</organism>
<gene>
    <name evidence="2" type="ORF">PG997_014272</name>
</gene>
<evidence type="ECO:0000313" key="2">
    <source>
        <dbReference type="EMBL" id="KAK8062175.1"/>
    </source>
</evidence>
<evidence type="ECO:0000313" key="3">
    <source>
        <dbReference type="Proteomes" id="UP001433268"/>
    </source>
</evidence>
<dbReference type="Pfam" id="PF06985">
    <property type="entry name" value="HET"/>
    <property type="match status" value="1"/>
</dbReference>
<proteinExistence type="predicted"/>
<reference evidence="2 3" key="1">
    <citation type="submission" date="2023-01" db="EMBL/GenBank/DDBJ databases">
        <title>Analysis of 21 Apiospora genomes using comparative genomics revels a genus with tremendous synthesis potential of carbohydrate active enzymes and secondary metabolites.</title>
        <authorList>
            <person name="Sorensen T."/>
        </authorList>
    </citation>
    <scope>NUCLEOTIDE SEQUENCE [LARGE SCALE GENOMIC DNA]</scope>
    <source>
        <strain evidence="2 3">CBS 114990</strain>
    </source>
</reference>
<accession>A0ABR1UTD2</accession>
<dbReference type="RefSeq" id="XP_066660774.1">
    <property type="nucleotide sequence ID" value="XM_066818586.1"/>
</dbReference>
<keyword evidence="3" id="KW-1185">Reference proteome</keyword>
<protein>
    <submittedName>
        <fullName evidence="2">HET domain-containing protein</fullName>
    </submittedName>
</protein>